<organism evidence="2 3">
    <name type="scientific">Obba rivulosa</name>
    <dbReference type="NCBI Taxonomy" id="1052685"/>
    <lineage>
        <taxon>Eukaryota</taxon>
        <taxon>Fungi</taxon>
        <taxon>Dikarya</taxon>
        <taxon>Basidiomycota</taxon>
        <taxon>Agaricomycotina</taxon>
        <taxon>Agaricomycetes</taxon>
        <taxon>Polyporales</taxon>
        <taxon>Gelatoporiaceae</taxon>
        <taxon>Obba</taxon>
    </lineage>
</organism>
<evidence type="ECO:0000313" key="2">
    <source>
        <dbReference type="EMBL" id="OCH91698.1"/>
    </source>
</evidence>
<evidence type="ECO:0008006" key="4">
    <source>
        <dbReference type="Google" id="ProtNLM"/>
    </source>
</evidence>
<feature type="compositionally biased region" description="Acidic residues" evidence="1">
    <location>
        <begin position="174"/>
        <end position="186"/>
    </location>
</feature>
<gene>
    <name evidence="2" type="ORF">OBBRIDRAFT_792048</name>
</gene>
<accession>A0A8E2AVC3</accession>
<dbReference type="PANTHER" id="PTHR28027:SF1">
    <property type="entry name" value="CAMP INDEPENDENT REGULATORY PROTEIN (AFU_ORTHOLOGUE AFUA_3G09640)"/>
    <property type="match status" value="1"/>
</dbReference>
<feature type="region of interest" description="Disordered" evidence="1">
    <location>
        <begin position="159"/>
        <end position="223"/>
    </location>
</feature>
<evidence type="ECO:0000313" key="3">
    <source>
        <dbReference type="Proteomes" id="UP000250043"/>
    </source>
</evidence>
<proteinExistence type="predicted"/>
<reference evidence="2 3" key="1">
    <citation type="submission" date="2016-07" db="EMBL/GenBank/DDBJ databases">
        <title>Draft genome of the white-rot fungus Obba rivulosa 3A-2.</title>
        <authorList>
            <consortium name="DOE Joint Genome Institute"/>
            <person name="Miettinen O."/>
            <person name="Riley R."/>
            <person name="Acob R."/>
            <person name="Barry K."/>
            <person name="Cullen D."/>
            <person name="De Vries R."/>
            <person name="Hainaut M."/>
            <person name="Hatakka A."/>
            <person name="Henrissat B."/>
            <person name="Hilden K."/>
            <person name="Kuo R."/>
            <person name="Labutti K."/>
            <person name="Lipzen A."/>
            <person name="Makela M.R."/>
            <person name="Sandor L."/>
            <person name="Spatafora J.W."/>
            <person name="Grigoriev I.V."/>
            <person name="Hibbett D.S."/>
        </authorList>
    </citation>
    <scope>NUCLEOTIDE SEQUENCE [LARGE SCALE GENOMIC DNA]</scope>
    <source>
        <strain evidence="2 3">3A-2</strain>
    </source>
</reference>
<name>A0A8E2AVC3_9APHY</name>
<dbReference type="InterPro" id="IPR018608">
    <property type="entry name" value="Gti1/Pac2"/>
</dbReference>
<sequence length="256" mass="28213">MPTITNLRIRDVRDAEIIFHAVALGILPMRIKRLNDDEKASLRSGHVYVWPHGYTDPLGGSTGDIQRFTEGRSWGPSKARDSFLLYYEKGEPAKPSIPYLGARLIKLTYSVHVNSPDGQRKKWHLNAYFIEATHDRLETVDDVPALRSVDPPRGRYICARASGTRRPSARDQQDADGNEGADDEQGPGDMRPPSSPCRAEATANASADSASGSAAASGSGSTYVRLAPLEYLQNSTPRPRYPVDEELLRSLHRCAL</sequence>
<protein>
    <recommendedName>
        <fullName evidence="4">Gti1/Pac2 family-domain-containing protein</fullName>
    </recommendedName>
</protein>
<dbReference type="OrthoDB" id="5572844at2759"/>
<dbReference type="AlphaFoldDB" id="A0A8E2AVC3"/>
<evidence type="ECO:0000256" key="1">
    <source>
        <dbReference type="SAM" id="MobiDB-lite"/>
    </source>
</evidence>
<dbReference type="EMBL" id="KV722381">
    <property type="protein sequence ID" value="OCH91698.1"/>
    <property type="molecule type" value="Genomic_DNA"/>
</dbReference>
<dbReference type="GO" id="GO:0003677">
    <property type="term" value="F:DNA binding"/>
    <property type="evidence" value="ECO:0007669"/>
    <property type="project" value="TreeGrafter"/>
</dbReference>
<dbReference type="Pfam" id="PF09729">
    <property type="entry name" value="Gti1_Pac2"/>
    <property type="match status" value="1"/>
</dbReference>
<keyword evidence="3" id="KW-1185">Reference proteome</keyword>
<dbReference type="Proteomes" id="UP000250043">
    <property type="component" value="Unassembled WGS sequence"/>
</dbReference>
<dbReference type="PANTHER" id="PTHR28027">
    <property type="entry name" value="TRANSCRIPTIONAL REGULATOR MIT1"/>
    <property type="match status" value="1"/>
</dbReference>
<feature type="compositionally biased region" description="Low complexity" evidence="1">
    <location>
        <begin position="199"/>
        <end position="221"/>
    </location>
</feature>